<dbReference type="SUPFAM" id="SSF102645">
    <property type="entry name" value="CoaB-like"/>
    <property type="match status" value="1"/>
</dbReference>
<keyword evidence="3" id="KW-1185">Reference proteome</keyword>
<dbReference type="OrthoDB" id="9802554at2"/>
<evidence type="ECO:0000259" key="1">
    <source>
        <dbReference type="Pfam" id="PF04127"/>
    </source>
</evidence>
<gene>
    <name evidence="2" type="ORF">A7Q10_10125</name>
</gene>
<dbReference type="GO" id="GO:0003824">
    <property type="term" value="F:catalytic activity"/>
    <property type="evidence" value="ECO:0007669"/>
    <property type="project" value="UniProtKB-ARBA"/>
</dbReference>
<protein>
    <submittedName>
        <fullName evidence="2">Phosphopantothenoylcysteine synthase</fullName>
    </submittedName>
</protein>
<proteinExistence type="predicted"/>
<dbReference type="GO" id="GO:0015937">
    <property type="term" value="P:coenzyme A biosynthetic process"/>
    <property type="evidence" value="ECO:0007669"/>
    <property type="project" value="UniProtKB-ARBA"/>
</dbReference>
<dbReference type="Gene3D" id="3.40.50.10300">
    <property type="entry name" value="CoaB-like"/>
    <property type="match status" value="1"/>
</dbReference>
<dbReference type="Pfam" id="PF04127">
    <property type="entry name" value="DFP"/>
    <property type="match status" value="1"/>
</dbReference>
<dbReference type="InterPro" id="IPR007085">
    <property type="entry name" value="DNA/pantothenate-metab_flavo_C"/>
</dbReference>
<accession>A0A4Y8P8B1</accession>
<dbReference type="RefSeq" id="WP_134440721.1">
    <property type="nucleotide sequence ID" value="NZ_LXQC01000168.1"/>
</dbReference>
<dbReference type="AlphaFoldDB" id="A0A4Y8P8B1"/>
<name>A0A4Y8P8B1_9BACT</name>
<dbReference type="InterPro" id="IPR035929">
    <property type="entry name" value="CoaB-like_sf"/>
</dbReference>
<organism evidence="2 3">
    <name type="scientific">Methylacidiphilum caldifontis</name>
    <dbReference type="NCBI Taxonomy" id="2795386"/>
    <lineage>
        <taxon>Bacteria</taxon>
        <taxon>Pseudomonadati</taxon>
        <taxon>Verrucomicrobiota</taxon>
        <taxon>Methylacidiphilae</taxon>
        <taxon>Methylacidiphilales</taxon>
        <taxon>Methylacidiphilaceae</taxon>
        <taxon>Methylacidiphilum (ex Ratnadevi et al. 2023)</taxon>
    </lineage>
</organism>
<feature type="domain" description="DNA/pantothenate metabolism flavoprotein C-terminal" evidence="1">
    <location>
        <begin position="2"/>
        <end position="177"/>
    </location>
</feature>
<sequence>MKVLITCGPSFEPIDQVRRITNFSTGKLGIELSSYFSKWGMEVVCLLGSHSSLRPISPQFTLYLFDTNEGLWKEIKKLSESHSFDAIFHAAALCDFRVQQIVDQYGEEAIKTKITSDREYWIKVVPAEKLIDKLRTIFPDALIAGWKYEVEADYDTVLLKGKRQIERSGSDYCVINGPAYGLGYGILNREGELFHVPSVEKIGDFFLPKISLRNKRLDELPPFHLGD</sequence>
<reference evidence="2 3" key="1">
    <citation type="submission" date="2016-05" db="EMBL/GenBank/DDBJ databases">
        <title>Diversity and Homogeneity among Thermoacidophilic Verrucomicrobia Methanotrophs Linked with Geographical Origin.</title>
        <authorList>
            <person name="Erikstad H.-A."/>
            <person name="Smestad N.B."/>
            <person name="Ceballos R.M."/>
            <person name="Birkeland N.-K."/>
        </authorList>
    </citation>
    <scope>NUCLEOTIDE SEQUENCE [LARGE SCALE GENOMIC DNA]</scope>
    <source>
        <strain evidence="2 3">Phi</strain>
    </source>
</reference>
<comment type="caution">
    <text evidence="2">The sequence shown here is derived from an EMBL/GenBank/DDBJ whole genome shotgun (WGS) entry which is preliminary data.</text>
</comment>
<evidence type="ECO:0000313" key="2">
    <source>
        <dbReference type="EMBL" id="TFE66853.1"/>
    </source>
</evidence>
<dbReference type="Proteomes" id="UP000297713">
    <property type="component" value="Unassembled WGS sequence"/>
</dbReference>
<evidence type="ECO:0000313" key="3">
    <source>
        <dbReference type="Proteomes" id="UP000297713"/>
    </source>
</evidence>
<dbReference type="EMBL" id="LXQC01000168">
    <property type="protein sequence ID" value="TFE66853.1"/>
    <property type="molecule type" value="Genomic_DNA"/>
</dbReference>